<feature type="transmembrane region" description="Helical" evidence="10">
    <location>
        <begin position="250"/>
        <end position="273"/>
    </location>
</feature>
<evidence type="ECO:0000256" key="7">
    <source>
        <dbReference type="ARBA" id="ARBA00022989"/>
    </source>
</evidence>
<evidence type="ECO:0000256" key="2">
    <source>
        <dbReference type="ARBA" id="ARBA00022448"/>
    </source>
</evidence>
<accession>A0A4V6MX80</accession>
<dbReference type="Proteomes" id="UP000292639">
    <property type="component" value="Unassembled WGS sequence"/>
</dbReference>
<dbReference type="GO" id="GO:0005886">
    <property type="term" value="C:plasma membrane"/>
    <property type="evidence" value="ECO:0007669"/>
    <property type="project" value="UniProtKB-SubCell"/>
</dbReference>
<dbReference type="Pfam" id="PF00664">
    <property type="entry name" value="ABC_membrane"/>
    <property type="match status" value="1"/>
</dbReference>
<protein>
    <submittedName>
        <fullName evidence="13">ABC transporter ATP-binding protein/permease</fullName>
    </submittedName>
</protein>
<dbReference type="AlphaFoldDB" id="A0A4V6MX80"/>
<comment type="caution">
    <text evidence="13">The sequence shown here is derived from an EMBL/GenBank/DDBJ whole genome shotgun (WGS) entry which is preliminary data.</text>
</comment>
<dbReference type="GO" id="GO:0140359">
    <property type="term" value="F:ABC-type transporter activity"/>
    <property type="evidence" value="ECO:0007669"/>
    <property type="project" value="InterPro"/>
</dbReference>
<dbReference type="GO" id="GO:0016887">
    <property type="term" value="F:ATP hydrolysis activity"/>
    <property type="evidence" value="ECO:0007669"/>
    <property type="project" value="InterPro"/>
</dbReference>
<keyword evidence="9" id="KW-0175">Coiled coil</keyword>
<keyword evidence="6 13" id="KW-0067">ATP-binding</keyword>
<feature type="transmembrane region" description="Helical" evidence="10">
    <location>
        <begin position="279"/>
        <end position="300"/>
    </location>
</feature>
<feature type="domain" description="ABC transmembrane type-1" evidence="12">
    <location>
        <begin position="25"/>
        <end position="302"/>
    </location>
</feature>
<sequence>MTESTEPRLRTSPWSIIHPVRGQIVLSLALASLGTLAALLSLAAIAWSVHALSLHPGQWPWQPLLAAALLIIASYVLRLNAFKQSHYAAFRLETLLRTQLSRHLARVSMGYVQATGSSSLAKVMQDDVKALHVFVADSQAFYARAYTAPLVTFGALLWLDWRMALAAAGVLAFGAAVLALAMRNRDELVRQYNQARERVSSAVIEFVQAMPVVRTFDSGNSTFGRYQQALDDYLRMLQGWYRSSAFSARFSMAIVNPLPTLVVLLWLGSWLIWQESLEFPVWLAILLIGTGMAEAFQPLMGLKHLIDKTRISVARIHEVLAAPPLALPASGSERQPADAGIRFENVGFRYGERDGDALEGVSFSVPAGSVTALVGPSGAGKTTIARLIPRFWDVSAGRILIGGVDVREMTPQTLMRQVAFVFQDTFLFSGSIADNIRLGVPQASDAQVIAAARAAQAHEFISALANGYDTPAGERGAFLSGGQRQRITIARCILDNRPIVVLDEATAFADPENEAALIAALSALTQGKTVVIVAHRLSTIRDADQIVVLERGRIAESGRHATLLQHDGVYARLWRNYQQAQDWALGLDRNDASNDQERT</sequence>
<proteinExistence type="predicted"/>
<evidence type="ECO:0000256" key="5">
    <source>
        <dbReference type="ARBA" id="ARBA00022741"/>
    </source>
</evidence>
<dbReference type="PROSITE" id="PS00211">
    <property type="entry name" value="ABC_TRANSPORTER_1"/>
    <property type="match status" value="1"/>
</dbReference>
<dbReference type="RefSeq" id="WP_131185982.1">
    <property type="nucleotide sequence ID" value="NZ_QJUO01000041.1"/>
</dbReference>
<dbReference type="EMBL" id="QJUP01000031">
    <property type="protein sequence ID" value="TBU90065.1"/>
    <property type="molecule type" value="Genomic_DNA"/>
</dbReference>
<comment type="subcellular location">
    <subcellularLocation>
        <location evidence="1">Cell membrane</location>
        <topology evidence="1">Multi-pass membrane protein</topology>
    </subcellularLocation>
</comment>
<keyword evidence="5" id="KW-0547">Nucleotide-binding</keyword>
<evidence type="ECO:0000256" key="9">
    <source>
        <dbReference type="SAM" id="Coils"/>
    </source>
</evidence>
<dbReference type="InterPro" id="IPR039421">
    <property type="entry name" value="Type_1_exporter"/>
</dbReference>
<feature type="domain" description="ABC transporter" evidence="11">
    <location>
        <begin position="341"/>
        <end position="576"/>
    </location>
</feature>
<dbReference type="PANTHER" id="PTHR24221:SF654">
    <property type="entry name" value="ATP-BINDING CASSETTE SUB-FAMILY B MEMBER 6"/>
    <property type="match status" value="1"/>
</dbReference>
<dbReference type="InterPro" id="IPR003439">
    <property type="entry name" value="ABC_transporter-like_ATP-bd"/>
</dbReference>
<evidence type="ECO:0000256" key="6">
    <source>
        <dbReference type="ARBA" id="ARBA00022840"/>
    </source>
</evidence>
<evidence type="ECO:0000256" key="1">
    <source>
        <dbReference type="ARBA" id="ARBA00004651"/>
    </source>
</evidence>
<dbReference type="InterPro" id="IPR011527">
    <property type="entry name" value="ABC1_TM_dom"/>
</dbReference>
<keyword evidence="3" id="KW-1003">Cell membrane</keyword>
<dbReference type="SUPFAM" id="SSF90123">
    <property type="entry name" value="ABC transporter transmembrane region"/>
    <property type="match status" value="1"/>
</dbReference>
<keyword evidence="8 10" id="KW-0472">Membrane</keyword>
<dbReference type="Pfam" id="PF00005">
    <property type="entry name" value="ABC_tran"/>
    <property type="match status" value="1"/>
</dbReference>
<dbReference type="SMART" id="SM00382">
    <property type="entry name" value="AAA"/>
    <property type="match status" value="1"/>
</dbReference>
<feature type="transmembrane region" description="Helical" evidence="10">
    <location>
        <begin position="165"/>
        <end position="182"/>
    </location>
</feature>
<evidence type="ECO:0000256" key="3">
    <source>
        <dbReference type="ARBA" id="ARBA00022475"/>
    </source>
</evidence>
<feature type="transmembrane region" description="Helical" evidence="10">
    <location>
        <begin position="141"/>
        <end position="159"/>
    </location>
</feature>
<evidence type="ECO:0000256" key="4">
    <source>
        <dbReference type="ARBA" id="ARBA00022692"/>
    </source>
</evidence>
<feature type="transmembrane region" description="Helical" evidence="10">
    <location>
        <begin position="24"/>
        <end position="47"/>
    </location>
</feature>
<evidence type="ECO:0000313" key="14">
    <source>
        <dbReference type="Proteomes" id="UP000292639"/>
    </source>
</evidence>
<organism evidence="13 14">
    <name type="scientific">Stutzerimonas kirkiae</name>
    <dbReference type="NCBI Taxonomy" id="2211392"/>
    <lineage>
        <taxon>Bacteria</taxon>
        <taxon>Pseudomonadati</taxon>
        <taxon>Pseudomonadota</taxon>
        <taxon>Gammaproteobacteria</taxon>
        <taxon>Pseudomonadales</taxon>
        <taxon>Pseudomonadaceae</taxon>
        <taxon>Stutzerimonas</taxon>
    </lineage>
</organism>
<dbReference type="PANTHER" id="PTHR24221">
    <property type="entry name" value="ATP-BINDING CASSETTE SUB-FAMILY B"/>
    <property type="match status" value="1"/>
</dbReference>
<dbReference type="Gene3D" id="1.20.1560.10">
    <property type="entry name" value="ABC transporter type 1, transmembrane domain"/>
    <property type="match status" value="1"/>
</dbReference>
<gene>
    <name evidence="13" type="ORF">DNJ96_17050</name>
</gene>
<dbReference type="InterPro" id="IPR003593">
    <property type="entry name" value="AAA+_ATPase"/>
</dbReference>
<reference evidence="13 14" key="1">
    <citation type="submission" date="2018-06" db="EMBL/GenBank/DDBJ databases">
        <title>Three novel Pseudomonas species isolated from symptomatic oak.</title>
        <authorList>
            <person name="Bueno-Gonzalez V."/>
            <person name="Brady C."/>
        </authorList>
    </citation>
    <scope>NUCLEOTIDE SEQUENCE [LARGE SCALE GENOMIC DNA]</scope>
    <source>
        <strain evidence="13 14">P17C</strain>
    </source>
</reference>
<feature type="transmembrane region" description="Helical" evidence="10">
    <location>
        <begin position="59"/>
        <end position="77"/>
    </location>
</feature>
<dbReference type="InterPro" id="IPR036640">
    <property type="entry name" value="ABC1_TM_sf"/>
</dbReference>
<keyword evidence="14" id="KW-1185">Reference proteome</keyword>
<keyword evidence="2" id="KW-0813">Transport</keyword>
<dbReference type="FunFam" id="3.40.50.300:FF:000221">
    <property type="entry name" value="Multidrug ABC transporter ATP-binding protein"/>
    <property type="match status" value="1"/>
</dbReference>
<feature type="coiled-coil region" evidence="9">
    <location>
        <begin position="178"/>
        <end position="205"/>
    </location>
</feature>
<evidence type="ECO:0000259" key="11">
    <source>
        <dbReference type="PROSITE" id="PS50893"/>
    </source>
</evidence>
<dbReference type="InterPro" id="IPR017871">
    <property type="entry name" value="ABC_transporter-like_CS"/>
</dbReference>
<dbReference type="InterPro" id="IPR027417">
    <property type="entry name" value="P-loop_NTPase"/>
</dbReference>
<dbReference type="GO" id="GO:0034040">
    <property type="term" value="F:ATPase-coupled lipid transmembrane transporter activity"/>
    <property type="evidence" value="ECO:0007669"/>
    <property type="project" value="TreeGrafter"/>
</dbReference>
<evidence type="ECO:0000256" key="8">
    <source>
        <dbReference type="ARBA" id="ARBA00023136"/>
    </source>
</evidence>
<keyword evidence="4 10" id="KW-0812">Transmembrane</keyword>
<dbReference type="Gene3D" id="3.40.50.300">
    <property type="entry name" value="P-loop containing nucleotide triphosphate hydrolases"/>
    <property type="match status" value="1"/>
</dbReference>
<evidence type="ECO:0000256" key="10">
    <source>
        <dbReference type="SAM" id="Phobius"/>
    </source>
</evidence>
<dbReference type="PROSITE" id="PS50893">
    <property type="entry name" value="ABC_TRANSPORTER_2"/>
    <property type="match status" value="1"/>
</dbReference>
<evidence type="ECO:0000259" key="12">
    <source>
        <dbReference type="PROSITE" id="PS50929"/>
    </source>
</evidence>
<dbReference type="GO" id="GO:0005524">
    <property type="term" value="F:ATP binding"/>
    <property type="evidence" value="ECO:0007669"/>
    <property type="project" value="UniProtKB-KW"/>
</dbReference>
<name>A0A4V6MX80_9GAMM</name>
<dbReference type="SUPFAM" id="SSF52540">
    <property type="entry name" value="P-loop containing nucleoside triphosphate hydrolases"/>
    <property type="match status" value="1"/>
</dbReference>
<evidence type="ECO:0000313" key="13">
    <source>
        <dbReference type="EMBL" id="TBU90065.1"/>
    </source>
</evidence>
<dbReference type="PROSITE" id="PS50929">
    <property type="entry name" value="ABC_TM1F"/>
    <property type="match status" value="1"/>
</dbReference>
<keyword evidence="7 10" id="KW-1133">Transmembrane helix</keyword>